<name>A0ABN1E8D8_9PROT</name>
<dbReference type="InterPro" id="IPR019554">
    <property type="entry name" value="Soluble_ligand-bd"/>
</dbReference>
<dbReference type="RefSeq" id="WP_208393733.1">
    <property type="nucleotide sequence ID" value="NZ_BAAADD010000002.1"/>
</dbReference>
<organism evidence="4 5">
    <name type="scientific">Rhizomicrobium electricum</name>
    <dbReference type="NCBI Taxonomy" id="480070"/>
    <lineage>
        <taxon>Bacteria</taxon>
        <taxon>Pseudomonadati</taxon>
        <taxon>Pseudomonadota</taxon>
        <taxon>Alphaproteobacteria</taxon>
        <taxon>Micropepsales</taxon>
        <taxon>Micropepsaceae</taxon>
        <taxon>Rhizomicrobium</taxon>
    </lineage>
</organism>
<dbReference type="PANTHER" id="PTHR33619">
    <property type="entry name" value="POLYSACCHARIDE EXPORT PROTEIN GFCE-RELATED"/>
    <property type="match status" value="1"/>
</dbReference>
<feature type="domain" description="Polysaccharide export protein N-terminal" evidence="2">
    <location>
        <begin position="10"/>
        <end position="83"/>
    </location>
</feature>
<dbReference type="Pfam" id="PF02563">
    <property type="entry name" value="Poly_export"/>
    <property type="match status" value="1"/>
</dbReference>
<dbReference type="PANTHER" id="PTHR33619:SF3">
    <property type="entry name" value="POLYSACCHARIDE EXPORT PROTEIN GFCE-RELATED"/>
    <property type="match status" value="1"/>
</dbReference>
<dbReference type="InterPro" id="IPR049712">
    <property type="entry name" value="Poly_export"/>
</dbReference>
<dbReference type="Gene3D" id="3.10.560.10">
    <property type="entry name" value="Outer membrane lipoprotein wza domain like"/>
    <property type="match status" value="1"/>
</dbReference>
<proteinExistence type="predicted"/>
<evidence type="ECO:0000313" key="4">
    <source>
        <dbReference type="EMBL" id="GAA0561318.1"/>
    </source>
</evidence>
<dbReference type="Gene3D" id="3.30.1950.10">
    <property type="entry name" value="wza like domain"/>
    <property type="match status" value="1"/>
</dbReference>
<feature type="domain" description="Soluble ligand binding" evidence="3">
    <location>
        <begin position="89"/>
        <end position="133"/>
    </location>
</feature>
<protein>
    <submittedName>
        <fullName evidence="4">Polysaccharide biosynthesis/export family protein</fullName>
    </submittedName>
</protein>
<dbReference type="Pfam" id="PF10531">
    <property type="entry name" value="SLBB"/>
    <property type="match status" value="1"/>
</dbReference>
<evidence type="ECO:0000259" key="2">
    <source>
        <dbReference type="Pfam" id="PF02563"/>
    </source>
</evidence>
<sequence length="162" mass="17694">MPAGTAGITDEHYRLGTGDKLKITVYGEEDLSGEFLVDGSGQVQLPLVGQVKAATLTIHEFVAEVTKSLQDGYLKDPKVSVEVLNYRPFYIIGEVNKPGEYPFESGLNVLGAIALAGGYTYRANDNDVYVRRAGHDKEEELPASANTKVYPGDIIRIAERLF</sequence>
<accession>A0ABN1E8D8</accession>
<reference evidence="4 5" key="1">
    <citation type="journal article" date="2019" name="Int. J. Syst. Evol. Microbiol.">
        <title>The Global Catalogue of Microorganisms (GCM) 10K type strain sequencing project: providing services to taxonomists for standard genome sequencing and annotation.</title>
        <authorList>
            <consortium name="The Broad Institute Genomics Platform"/>
            <consortium name="The Broad Institute Genome Sequencing Center for Infectious Disease"/>
            <person name="Wu L."/>
            <person name="Ma J."/>
        </authorList>
    </citation>
    <scope>NUCLEOTIDE SEQUENCE [LARGE SCALE GENOMIC DNA]</scope>
    <source>
        <strain evidence="4 5">JCM 15089</strain>
    </source>
</reference>
<gene>
    <name evidence="4" type="ORF">GCM10008942_07170</name>
</gene>
<keyword evidence="1" id="KW-0732">Signal</keyword>
<keyword evidence="5" id="KW-1185">Reference proteome</keyword>
<dbReference type="Proteomes" id="UP001499951">
    <property type="component" value="Unassembled WGS sequence"/>
</dbReference>
<evidence type="ECO:0000259" key="3">
    <source>
        <dbReference type="Pfam" id="PF10531"/>
    </source>
</evidence>
<evidence type="ECO:0000256" key="1">
    <source>
        <dbReference type="ARBA" id="ARBA00022729"/>
    </source>
</evidence>
<comment type="caution">
    <text evidence="4">The sequence shown here is derived from an EMBL/GenBank/DDBJ whole genome shotgun (WGS) entry which is preliminary data.</text>
</comment>
<dbReference type="EMBL" id="BAAADD010000002">
    <property type="protein sequence ID" value="GAA0561318.1"/>
    <property type="molecule type" value="Genomic_DNA"/>
</dbReference>
<dbReference type="InterPro" id="IPR003715">
    <property type="entry name" value="Poly_export_N"/>
</dbReference>
<evidence type="ECO:0000313" key="5">
    <source>
        <dbReference type="Proteomes" id="UP001499951"/>
    </source>
</evidence>